<comment type="caution">
    <text evidence="2">The sequence shown here is derived from an EMBL/GenBank/DDBJ whole genome shotgun (WGS) entry which is preliminary data.</text>
</comment>
<evidence type="ECO:0000313" key="2">
    <source>
        <dbReference type="EMBL" id="NGN45194.1"/>
    </source>
</evidence>
<protein>
    <submittedName>
        <fullName evidence="2">Chitinase</fullName>
    </submittedName>
</protein>
<dbReference type="AlphaFoldDB" id="A0A7C9RBY4"/>
<keyword evidence="3" id="KW-1185">Reference proteome</keyword>
<name>A0A7C9RBY4_9HYPH</name>
<evidence type="ECO:0000313" key="3">
    <source>
        <dbReference type="Proteomes" id="UP000481252"/>
    </source>
</evidence>
<dbReference type="Proteomes" id="UP000481252">
    <property type="component" value="Unassembled WGS sequence"/>
</dbReference>
<dbReference type="InterPro" id="IPR023346">
    <property type="entry name" value="Lysozyme-like_dom_sf"/>
</dbReference>
<dbReference type="SUPFAM" id="SSF53955">
    <property type="entry name" value="Lysozyme-like"/>
    <property type="match status" value="1"/>
</dbReference>
<feature type="transmembrane region" description="Helical" evidence="1">
    <location>
        <begin position="252"/>
        <end position="272"/>
    </location>
</feature>
<keyword evidence="1" id="KW-1133">Transmembrane helix</keyword>
<dbReference type="Gene3D" id="1.10.530.10">
    <property type="match status" value="1"/>
</dbReference>
<dbReference type="EMBL" id="JAAKZG010000028">
    <property type="protein sequence ID" value="NGN45194.1"/>
    <property type="molecule type" value="Genomic_DNA"/>
</dbReference>
<keyword evidence="1" id="KW-0812">Transmembrane</keyword>
<keyword evidence="1" id="KW-0472">Membrane</keyword>
<organism evidence="2 3">
    <name type="scientific">Mesorhizobium zhangyense</name>
    <dbReference type="NCBI Taxonomy" id="1776730"/>
    <lineage>
        <taxon>Bacteria</taxon>
        <taxon>Pseudomonadati</taxon>
        <taxon>Pseudomonadota</taxon>
        <taxon>Alphaproteobacteria</taxon>
        <taxon>Hyphomicrobiales</taxon>
        <taxon>Phyllobacteriaceae</taxon>
        <taxon>Mesorhizobium</taxon>
    </lineage>
</organism>
<reference evidence="2 3" key="1">
    <citation type="submission" date="2020-02" db="EMBL/GenBank/DDBJ databases">
        <title>Genome sequence of the type strain CGMCC 1.15528 of Mesorhizobium zhangyense.</title>
        <authorList>
            <person name="Gao J."/>
            <person name="Sun J."/>
        </authorList>
    </citation>
    <scope>NUCLEOTIDE SEQUENCE [LARGE SCALE GENOMIC DNA]</scope>
    <source>
        <strain evidence="2 3">CGMCC 1.15528</strain>
    </source>
</reference>
<evidence type="ECO:0000256" key="1">
    <source>
        <dbReference type="SAM" id="Phobius"/>
    </source>
</evidence>
<gene>
    <name evidence="2" type="ORF">G6N74_29510</name>
</gene>
<sequence>MNNTTFFAYARRAPFGGRLSTSQVAGMEAILAEASKRGTPDQHLAYMLATAFHETGGKMQPVRENLTYSSAAQIRKTWPSRFPTVASAQPYVRTPQKLANKVYGGRLGNVGPDDGWIYRGDGLPQLTGKTNFDKFGVKPGMDLKTAIRVMFDGMAKGMFTGAKLERYFGDGKEDPVGARAIVNGTDKAALIAGYYKNFLDSIVAARDVKTKDVVAEAAKPDDVPAGESKSLMAIGSGLITSGGLAAFTGGPWGFAALALLLAVGVLGLWLVMSGRVEIKRIKDAL</sequence>
<proteinExistence type="predicted"/>
<accession>A0A7C9RBY4</accession>